<dbReference type="InterPro" id="IPR011014">
    <property type="entry name" value="MscS_channel_TM-2"/>
</dbReference>
<dbReference type="Proteomes" id="UP000245474">
    <property type="component" value="Unassembled WGS sequence"/>
</dbReference>
<dbReference type="PANTHER" id="PTHR30460:SF0">
    <property type="entry name" value="MODERATE CONDUCTANCE MECHANOSENSITIVE CHANNEL YBIO"/>
    <property type="match status" value="1"/>
</dbReference>
<keyword evidence="4 8" id="KW-0812">Transmembrane</keyword>
<dbReference type="Pfam" id="PF21088">
    <property type="entry name" value="MS_channel_1st"/>
    <property type="match status" value="1"/>
</dbReference>
<feature type="transmembrane region" description="Helical" evidence="8">
    <location>
        <begin position="251"/>
        <end position="270"/>
    </location>
</feature>
<evidence type="ECO:0000256" key="7">
    <source>
        <dbReference type="SAM" id="MobiDB-lite"/>
    </source>
</evidence>
<feature type="domain" description="Mechanosensitive ion channel transmembrane helices 2/3" evidence="11">
    <location>
        <begin position="542"/>
        <end position="582"/>
    </location>
</feature>
<feature type="transmembrane region" description="Helical" evidence="8">
    <location>
        <begin position="319"/>
        <end position="341"/>
    </location>
</feature>
<proteinExistence type="inferred from homology"/>
<dbReference type="GO" id="GO:0005886">
    <property type="term" value="C:plasma membrane"/>
    <property type="evidence" value="ECO:0007669"/>
    <property type="project" value="UniProtKB-SubCell"/>
</dbReference>
<sequence>MLARTTRCRGAPQGPSPGSALFVCPPEAVWNLAVRTKLYKALIGLFLAFGLLAGAAAQQEGGGEGADGGEAATPYAALADLIEDPASRERLVNELRGLAAEGGESVTQAETAAPDAPASLPRRIAELTQGIAEGAVGEFRNAAQALASLEGDGPAVDWSVVGSAAVQLGLVIVVTVGAFVILRRLARGLFGRANQWVLTGPPTHALVRRVAAVVFGAVVDLLVIVLAWVVGYGLALLAFGEPGMMDTRQTLFLNAFLLIESAKALLRVIFASRDDGLRLLPLPAEDAAYWNLWLARLVGFIGYGLMLVVPILNATLSPALGRVVALLVMLAALVSALSIILQNRHKVRDKLAALAERSRTGAARVGLSTLSRTWHWIAMAYVVALALVSLLRPAEALPFMARATAVSLLAIGAGFFVSVLLGQVISRKIRIPEETRRKFPQLEGRLNAYVPTVLKVVRLVIVAVVVATLLDAWSIFDAAGWAVSAAGQAFLASMISVALIVLAATVLWLAIVSWIEHRLNPETGGGEPGARERTLLALFRNAVLVVLVTMTVMISLSEFGIDIGPLIAGAGVLGLAIGFGAQKLVQDIITGVFIQLENAINTGDVVTAGGITGTAERLSIRSVGIRDLSGTFHIVPFSSVDTVSNFNREFAYHVGVYGVAYRENTDEVIEHLQAAFDELRQDPVQAPNLLEDLEIHGVTELADSSVNVRVRLKVVAGTQWAVGRAYNRLVKRHFDAAGIEIPFPHMTLYFGEDKQGGAPPANIRLLGEERGGEPTPPRRPADPDAPDPATDSGSPPSPDEADTAPGGTQGQS</sequence>
<evidence type="ECO:0000256" key="2">
    <source>
        <dbReference type="ARBA" id="ARBA00008017"/>
    </source>
</evidence>
<feature type="domain" description="Mechanosensitive ion channel MscS C-terminal" evidence="10">
    <location>
        <begin position="657"/>
        <end position="741"/>
    </location>
</feature>
<evidence type="ECO:0000256" key="1">
    <source>
        <dbReference type="ARBA" id="ARBA00004651"/>
    </source>
</evidence>
<evidence type="ECO:0000259" key="9">
    <source>
        <dbReference type="Pfam" id="PF00924"/>
    </source>
</evidence>
<dbReference type="InterPro" id="IPR006685">
    <property type="entry name" value="MscS_channel_2nd"/>
</dbReference>
<gene>
    <name evidence="13" type="ORF">DEM34_01740</name>
</gene>
<feature type="transmembrane region" description="Helical" evidence="8">
    <location>
        <begin position="403"/>
        <end position="425"/>
    </location>
</feature>
<evidence type="ECO:0000256" key="3">
    <source>
        <dbReference type="ARBA" id="ARBA00022475"/>
    </source>
</evidence>
<accession>A0A2U2N8R3</accession>
<comment type="subcellular location">
    <subcellularLocation>
        <location evidence="1">Cell membrane</location>
        <topology evidence="1">Multi-pass membrane protein</topology>
    </subcellularLocation>
</comment>
<feature type="domain" description="Moderate conductance mechanosensitive channel YbiO-like transmembrane helix 1" evidence="12">
    <location>
        <begin position="403"/>
        <end position="481"/>
    </location>
</feature>
<keyword evidence="3" id="KW-1003">Cell membrane</keyword>
<feature type="transmembrane region" description="Helical" evidence="8">
    <location>
        <begin position="158"/>
        <end position="182"/>
    </location>
</feature>
<dbReference type="InterPro" id="IPR010920">
    <property type="entry name" value="LSM_dom_sf"/>
</dbReference>
<protein>
    <submittedName>
        <fullName evidence="13">Mechanosensitive ion channel protein MscS</fullName>
    </submittedName>
</protein>
<evidence type="ECO:0000256" key="4">
    <source>
        <dbReference type="ARBA" id="ARBA00022692"/>
    </source>
</evidence>
<dbReference type="InterPro" id="IPR057485">
    <property type="entry name" value="YbiO-like_TM1"/>
</dbReference>
<name>A0A2U2N8R3_9GAMM</name>
<dbReference type="SUPFAM" id="SSF82689">
    <property type="entry name" value="Mechanosensitive channel protein MscS (YggB), C-terminal domain"/>
    <property type="match status" value="1"/>
</dbReference>
<keyword evidence="14" id="KW-1185">Reference proteome</keyword>
<dbReference type="InterPro" id="IPR045276">
    <property type="entry name" value="YbiO_bact"/>
</dbReference>
<evidence type="ECO:0000256" key="6">
    <source>
        <dbReference type="ARBA" id="ARBA00023136"/>
    </source>
</evidence>
<reference evidence="13 14" key="1">
    <citation type="submission" date="2018-05" db="EMBL/GenBank/DDBJ databases">
        <title>Spiribacter halobius sp. nov., a moderately halophilic bacterium isolated from marine solar saltern.</title>
        <authorList>
            <person name="Zheng W.-S."/>
            <person name="Lu D.-C."/>
            <person name="Du Z.-J."/>
        </authorList>
    </citation>
    <scope>NUCLEOTIDE SEQUENCE [LARGE SCALE GENOMIC DNA]</scope>
    <source>
        <strain evidence="13 14">E85</strain>
    </source>
</reference>
<organism evidence="13 14">
    <name type="scientific">Sediminicurvatus halobius</name>
    <dbReference type="NCBI Taxonomy" id="2182432"/>
    <lineage>
        <taxon>Bacteria</taxon>
        <taxon>Pseudomonadati</taxon>
        <taxon>Pseudomonadota</taxon>
        <taxon>Gammaproteobacteria</taxon>
        <taxon>Chromatiales</taxon>
        <taxon>Ectothiorhodospiraceae</taxon>
        <taxon>Sediminicurvatus</taxon>
    </lineage>
</organism>
<dbReference type="PANTHER" id="PTHR30460">
    <property type="entry name" value="MODERATE CONDUCTANCE MECHANOSENSITIVE CHANNEL YBIO"/>
    <property type="match status" value="1"/>
</dbReference>
<evidence type="ECO:0000259" key="12">
    <source>
        <dbReference type="Pfam" id="PF25392"/>
    </source>
</evidence>
<dbReference type="AlphaFoldDB" id="A0A2U2N8R3"/>
<feature type="transmembrane region" description="Helical" evidence="8">
    <location>
        <begin position="38"/>
        <end position="57"/>
    </location>
</feature>
<dbReference type="InterPro" id="IPR023408">
    <property type="entry name" value="MscS_beta-dom_sf"/>
</dbReference>
<evidence type="ECO:0000259" key="11">
    <source>
        <dbReference type="Pfam" id="PF21088"/>
    </source>
</evidence>
<feature type="transmembrane region" description="Helical" evidence="8">
    <location>
        <begin position="290"/>
        <end position="313"/>
    </location>
</feature>
<evidence type="ECO:0000256" key="8">
    <source>
        <dbReference type="SAM" id="Phobius"/>
    </source>
</evidence>
<feature type="transmembrane region" description="Helical" evidence="8">
    <location>
        <begin position="210"/>
        <end position="239"/>
    </location>
</feature>
<evidence type="ECO:0000259" key="10">
    <source>
        <dbReference type="Pfam" id="PF21082"/>
    </source>
</evidence>
<dbReference type="Pfam" id="PF25392">
    <property type="entry name" value="MS_channel_TM1"/>
    <property type="match status" value="1"/>
</dbReference>
<dbReference type="GO" id="GO:0008381">
    <property type="term" value="F:mechanosensitive monoatomic ion channel activity"/>
    <property type="evidence" value="ECO:0007669"/>
    <property type="project" value="InterPro"/>
</dbReference>
<feature type="transmembrane region" description="Helical" evidence="8">
    <location>
        <begin position="535"/>
        <end position="557"/>
    </location>
</feature>
<dbReference type="SUPFAM" id="SSF82861">
    <property type="entry name" value="Mechanosensitive channel protein MscS (YggB), transmembrane region"/>
    <property type="match status" value="1"/>
</dbReference>
<dbReference type="Pfam" id="PF21082">
    <property type="entry name" value="MS_channel_3rd"/>
    <property type="match status" value="1"/>
</dbReference>
<dbReference type="InterPro" id="IPR011066">
    <property type="entry name" value="MscS_channel_C_sf"/>
</dbReference>
<keyword evidence="5 8" id="KW-1133">Transmembrane helix</keyword>
<feature type="domain" description="Mechanosensitive ion channel MscS" evidence="9">
    <location>
        <begin position="584"/>
        <end position="648"/>
    </location>
</feature>
<dbReference type="Gene3D" id="2.30.30.60">
    <property type="match status" value="1"/>
</dbReference>
<dbReference type="SUPFAM" id="SSF50182">
    <property type="entry name" value="Sm-like ribonucleoproteins"/>
    <property type="match status" value="1"/>
</dbReference>
<feature type="transmembrane region" description="Helical" evidence="8">
    <location>
        <begin position="446"/>
        <end position="470"/>
    </location>
</feature>
<evidence type="ECO:0000256" key="5">
    <source>
        <dbReference type="ARBA" id="ARBA00022989"/>
    </source>
</evidence>
<dbReference type="OrthoDB" id="6500477at2"/>
<evidence type="ECO:0000313" key="14">
    <source>
        <dbReference type="Proteomes" id="UP000245474"/>
    </source>
</evidence>
<dbReference type="EMBL" id="QFFI01000002">
    <property type="protein sequence ID" value="PWG65488.1"/>
    <property type="molecule type" value="Genomic_DNA"/>
</dbReference>
<dbReference type="InterPro" id="IPR049278">
    <property type="entry name" value="MS_channel_C"/>
</dbReference>
<dbReference type="InterPro" id="IPR049142">
    <property type="entry name" value="MS_channel_1st"/>
</dbReference>
<feature type="transmembrane region" description="Helical" evidence="8">
    <location>
        <begin position="490"/>
        <end position="515"/>
    </location>
</feature>
<comment type="caution">
    <text evidence="13">The sequence shown here is derived from an EMBL/GenBank/DDBJ whole genome shotgun (WGS) entry which is preliminary data.</text>
</comment>
<feature type="transmembrane region" description="Helical" evidence="8">
    <location>
        <begin position="373"/>
        <end position="391"/>
    </location>
</feature>
<dbReference type="Gene3D" id="3.30.70.100">
    <property type="match status" value="1"/>
</dbReference>
<keyword evidence="6 8" id="KW-0472">Membrane</keyword>
<evidence type="ECO:0000313" key="13">
    <source>
        <dbReference type="EMBL" id="PWG65488.1"/>
    </source>
</evidence>
<comment type="similarity">
    <text evidence="2">Belongs to the MscS (TC 1.A.23) family.</text>
</comment>
<dbReference type="Gene3D" id="1.10.287.1260">
    <property type="match status" value="1"/>
</dbReference>
<dbReference type="Pfam" id="PF00924">
    <property type="entry name" value="MS_channel_2nd"/>
    <property type="match status" value="1"/>
</dbReference>
<feature type="transmembrane region" description="Helical" evidence="8">
    <location>
        <begin position="563"/>
        <end position="581"/>
    </location>
</feature>
<feature type="region of interest" description="Disordered" evidence="7">
    <location>
        <begin position="752"/>
        <end position="812"/>
    </location>
</feature>